<keyword evidence="2" id="KW-1185">Reference proteome</keyword>
<reference evidence="2" key="1">
    <citation type="journal article" date="2014" name="Genome Biol.">
        <title>Genome analysis of a major urban malaria vector mosquito, Anopheles stephensi.</title>
        <authorList>
            <person name="Jiang X."/>
            <person name="Peery A."/>
            <person name="Hall A.B."/>
            <person name="Sharma A."/>
            <person name="Chen X.G."/>
            <person name="Waterhouse R.M."/>
            <person name="Komissarov A."/>
            <person name="Riehle M.M."/>
            <person name="Shouche Y."/>
            <person name="Sharakhova M.V."/>
            <person name="Lawson D."/>
            <person name="Pakpour N."/>
            <person name="Arensburger P."/>
            <person name="Davidson V.L."/>
            <person name="Eiglmeier K."/>
            <person name="Emrich S."/>
            <person name="George P."/>
            <person name="Kennedy R.C."/>
            <person name="Mane S.P."/>
            <person name="Maslen G."/>
            <person name="Oringanje C."/>
            <person name="Qi Y."/>
            <person name="Settlage R."/>
            <person name="Tojo M."/>
            <person name="Tubio J.M."/>
            <person name="Unger M.F."/>
            <person name="Wang B."/>
            <person name="Vernick K.D."/>
            <person name="Ribeiro J.M."/>
            <person name="James A.A."/>
            <person name="Michel K."/>
            <person name="Riehle M.A."/>
            <person name="Luckhart S."/>
            <person name="Sharakhov I.V."/>
            <person name="Tu Z."/>
        </authorList>
    </citation>
    <scope>NUCLEOTIDE SEQUENCE [LARGE SCALE GENOMIC DNA]</scope>
    <source>
        <strain evidence="2">Indian</strain>
    </source>
</reference>
<dbReference type="EnsemblMetazoa" id="ASTEI07828-RA">
    <property type="protein sequence ID" value="ASTEI07828-PA"/>
    <property type="gene ID" value="ASTEI07828"/>
</dbReference>
<evidence type="ECO:0000313" key="1">
    <source>
        <dbReference type="EnsemblMetazoa" id="ASTEI07828-PA"/>
    </source>
</evidence>
<dbReference type="AlphaFoldDB" id="A0A182YH92"/>
<proteinExistence type="predicted"/>
<dbReference type="STRING" id="30069.A0A182YH92"/>
<dbReference type="VEuPathDB" id="VectorBase:ASTE003386"/>
<dbReference type="VEuPathDB" id="VectorBase:ASTEI20_031217"/>
<organism evidence="1 2">
    <name type="scientific">Anopheles stephensi</name>
    <name type="common">Indo-Pakistan malaria mosquito</name>
    <dbReference type="NCBI Taxonomy" id="30069"/>
    <lineage>
        <taxon>Eukaryota</taxon>
        <taxon>Metazoa</taxon>
        <taxon>Ecdysozoa</taxon>
        <taxon>Arthropoda</taxon>
        <taxon>Hexapoda</taxon>
        <taxon>Insecta</taxon>
        <taxon>Pterygota</taxon>
        <taxon>Neoptera</taxon>
        <taxon>Endopterygota</taxon>
        <taxon>Diptera</taxon>
        <taxon>Nematocera</taxon>
        <taxon>Culicoidea</taxon>
        <taxon>Culicidae</taxon>
        <taxon>Anophelinae</taxon>
        <taxon>Anopheles</taxon>
    </lineage>
</organism>
<dbReference type="OMA" id="ANFGHRT"/>
<reference evidence="1" key="2">
    <citation type="submission" date="2020-05" db="UniProtKB">
        <authorList>
            <consortium name="EnsemblMetazoa"/>
        </authorList>
    </citation>
    <scope>IDENTIFICATION</scope>
    <source>
        <strain evidence="1">Indian</strain>
    </source>
</reference>
<accession>A0A182YH92</accession>
<evidence type="ECO:0008006" key="3">
    <source>
        <dbReference type="Google" id="ProtNLM"/>
    </source>
</evidence>
<dbReference type="Proteomes" id="UP000076408">
    <property type="component" value="Unassembled WGS sequence"/>
</dbReference>
<protein>
    <recommendedName>
        <fullName evidence="3">Ionotropic glutamate receptor L-glutamate and glycine-binding domain-containing protein</fullName>
    </recommendedName>
</protein>
<evidence type="ECO:0000313" key="2">
    <source>
        <dbReference type="Proteomes" id="UP000076408"/>
    </source>
</evidence>
<name>A0A182YH92_ANOST</name>
<dbReference type="VEuPathDB" id="VectorBase:ASTEI07828"/>
<sequence length="390" mass="43456">MPEAVVPCCWSRLSLLLLFATAGCDSGVDLIARASHSFAADAIIRQRLIALEQRFVAVVNDPCAERGLLIVFLQLGSSVDEDEDSLALVVETFTREKLTERIVFRVEKEEDAADMLATINRVTGNDSSCIVVIMMLPDLATSEFFMMTARAFPLALKLILLADEASSGECPGEEDLSSARSLLTVLWRTEQIIRAVMIWYRCSIALTIGLLDLFKTEASETSNVSWGTFYTLTDLNQPLPTDLDRFGRSINLQQMPLDIYGFEAAMAYRRKDIDMMPTTFPTLRPGAINSSTELLDGVFGADVEALRELTCRMNFTPRVHHTRANFGFKMANGTFTGVLGRLMSRESWLSMNVYFLKDYETRELQFSAGIYQDSLCVFVQAAGMLSKQTG</sequence>